<keyword evidence="6" id="KW-1185">Reference proteome</keyword>
<dbReference type="GO" id="GO:0009279">
    <property type="term" value="C:cell outer membrane"/>
    <property type="evidence" value="ECO:0007669"/>
    <property type="project" value="UniProtKB-SubCell"/>
</dbReference>
<dbReference type="SUPFAM" id="SSF103088">
    <property type="entry name" value="OmpA-like"/>
    <property type="match status" value="1"/>
</dbReference>
<dbReference type="OrthoDB" id="9792021at2"/>
<evidence type="ECO:0000313" key="6">
    <source>
        <dbReference type="Proteomes" id="UP000273022"/>
    </source>
</evidence>
<evidence type="ECO:0000256" key="3">
    <source>
        <dbReference type="PROSITE-ProRule" id="PRU00473"/>
    </source>
</evidence>
<dbReference type="Pfam" id="PF00691">
    <property type="entry name" value="OmpA"/>
    <property type="match status" value="1"/>
</dbReference>
<accession>A0A3A6TA47</accession>
<dbReference type="EMBL" id="QYYH01000209">
    <property type="protein sequence ID" value="RJY04867.1"/>
    <property type="molecule type" value="Genomic_DNA"/>
</dbReference>
<evidence type="ECO:0000256" key="2">
    <source>
        <dbReference type="ARBA" id="ARBA00023136"/>
    </source>
</evidence>
<gene>
    <name evidence="5" type="ORF">D5R81_19100</name>
</gene>
<dbReference type="PRINTS" id="PR01021">
    <property type="entry name" value="OMPADOMAIN"/>
</dbReference>
<comment type="caution">
    <text evidence="5">The sequence shown here is derived from an EMBL/GenBank/DDBJ whole genome shotgun (WGS) entry which is preliminary data.</text>
</comment>
<dbReference type="PANTHER" id="PTHR30329:SF20">
    <property type="entry name" value="EXPORTED PROTEIN"/>
    <property type="match status" value="1"/>
</dbReference>
<proteinExistence type="predicted"/>
<dbReference type="InterPro" id="IPR032608">
    <property type="entry name" value="DUF4892"/>
</dbReference>
<dbReference type="CDD" id="cd07185">
    <property type="entry name" value="OmpA_C-like"/>
    <property type="match status" value="1"/>
</dbReference>
<feature type="domain" description="OmpA-like" evidence="4">
    <location>
        <begin position="394"/>
        <end position="508"/>
    </location>
</feature>
<evidence type="ECO:0000259" key="4">
    <source>
        <dbReference type="PROSITE" id="PS51123"/>
    </source>
</evidence>
<dbReference type="Pfam" id="PF16234">
    <property type="entry name" value="DUF4892"/>
    <property type="match status" value="1"/>
</dbReference>
<dbReference type="PROSITE" id="PS51123">
    <property type="entry name" value="OMPA_2"/>
    <property type="match status" value="1"/>
</dbReference>
<name>A0A3A6TA47_9GAMM</name>
<evidence type="ECO:0000313" key="5">
    <source>
        <dbReference type="EMBL" id="RJY04867.1"/>
    </source>
</evidence>
<reference evidence="5 6" key="1">
    <citation type="submission" date="2018-09" db="EMBL/GenBank/DDBJ databases">
        <title>Phylogeny of the Shewanellaceae, and recommendation for two new genera, Pseudoshewanella and Parashewanella.</title>
        <authorList>
            <person name="Wang G."/>
        </authorList>
    </citation>
    <scope>NUCLEOTIDE SEQUENCE [LARGE SCALE GENOMIC DNA]</scope>
    <source>
        <strain evidence="5 6">KCTC 22492</strain>
    </source>
</reference>
<dbReference type="InterPro" id="IPR006664">
    <property type="entry name" value="OMP_bac"/>
</dbReference>
<organism evidence="5 6">
    <name type="scientific">Parashewanella spongiae</name>
    <dbReference type="NCBI Taxonomy" id="342950"/>
    <lineage>
        <taxon>Bacteria</taxon>
        <taxon>Pseudomonadati</taxon>
        <taxon>Pseudomonadota</taxon>
        <taxon>Gammaproteobacteria</taxon>
        <taxon>Alteromonadales</taxon>
        <taxon>Shewanellaceae</taxon>
        <taxon>Parashewanella</taxon>
    </lineage>
</organism>
<comment type="subcellular location">
    <subcellularLocation>
        <location evidence="1">Cell outer membrane</location>
    </subcellularLocation>
</comment>
<dbReference type="InterPro" id="IPR036737">
    <property type="entry name" value="OmpA-like_sf"/>
</dbReference>
<dbReference type="AlphaFoldDB" id="A0A3A6TA47"/>
<dbReference type="Proteomes" id="UP000273022">
    <property type="component" value="Unassembled WGS sequence"/>
</dbReference>
<evidence type="ECO:0000256" key="1">
    <source>
        <dbReference type="ARBA" id="ARBA00004442"/>
    </source>
</evidence>
<dbReference type="InterPro" id="IPR050330">
    <property type="entry name" value="Bact_OuterMem_StrucFunc"/>
</dbReference>
<keyword evidence="2 3" id="KW-0472">Membrane</keyword>
<sequence>MTHKDVQMNLSIYRVIIFFIFSLSIFTVTKAHALEEDHPAVSRYKDSMLENSGVIHYKKILVPVSVVPGTEDTKLIEVIGKITAHGYSLKKNKSTLEVGLNYKQVVEKLGAELLVDCVGVLCGYQPLYFYWQSWANYNSSVADDNDDNTRFLVAKQPTEKGDVYYQWIITDVYDGEIGIEQTIVEPEALLLDQVSVNRNISIQAEQTGLKADREDTEGSQDHPVISRYQGAYITDYRQREFEKVYIPTGVAINDVTPTITVEGKGTTIGYNLSNSQSTLQIYKNYLTALKAADFEILFTCSLASCGHDLLDDLYTSEANKFRFHPVKTNNYPDSDFRFISAKLTVSGKNIFLLVAIEGALTSNDINKIVVDIVEQSEMSTARVTIDPQYLNDEIEQKGRVVLHGLNFAFNKSELLPSSTASLTAITEYLELHPKQQFYVVGHTDNVGTYEINTQLSKARAQNVIKELTALKVEASRLIAIGVGPAAPKAANNSDANKENNRRVELVLR</sequence>
<protein>
    <submittedName>
        <fullName evidence="5">DUF4892 domain-containing protein</fullName>
    </submittedName>
</protein>
<dbReference type="InterPro" id="IPR006665">
    <property type="entry name" value="OmpA-like"/>
</dbReference>
<dbReference type="Gene3D" id="3.30.1330.60">
    <property type="entry name" value="OmpA-like domain"/>
    <property type="match status" value="1"/>
</dbReference>
<dbReference type="PANTHER" id="PTHR30329">
    <property type="entry name" value="STATOR ELEMENT OF FLAGELLAR MOTOR COMPLEX"/>
    <property type="match status" value="1"/>
</dbReference>